<feature type="non-terminal residue" evidence="1">
    <location>
        <position position="1"/>
    </location>
</feature>
<accession>X1N0C5</accession>
<evidence type="ECO:0000313" key="1">
    <source>
        <dbReference type="EMBL" id="GAI20345.1"/>
    </source>
</evidence>
<proteinExistence type="predicted"/>
<name>X1N0C5_9ZZZZ</name>
<gene>
    <name evidence="1" type="ORF">S06H3_35091</name>
</gene>
<sequence>RPEFALGLITKERGLKELTTIGFDTEHIDVYLRSIE</sequence>
<protein>
    <submittedName>
        <fullName evidence="1">Uncharacterized protein</fullName>
    </submittedName>
</protein>
<organism evidence="1">
    <name type="scientific">marine sediment metagenome</name>
    <dbReference type="NCBI Taxonomy" id="412755"/>
    <lineage>
        <taxon>unclassified sequences</taxon>
        <taxon>metagenomes</taxon>
        <taxon>ecological metagenomes</taxon>
    </lineage>
</organism>
<dbReference type="AlphaFoldDB" id="X1N0C5"/>
<dbReference type="EMBL" id="BARV01021142">
    <property type="protein sequence ID" value="GAI20345.1"/>
    <property type="molecule type" value="Genomic_DNA"/>
</dbReference>
<comment type="caution">
    <text evidence="1">The sequence shown here is derived from an EMBL/GenBank/DDBJ whole genome shotgun (WGS) entry which is preliminary data.</text>
</comment>
<reference evidence="1" key="1">
    <citation type="journal article" date="2014" name="Front. Microbiol.">
        <title>High frequency of phylogenetically diverse reductive dehalogenase-homologous genes in deep subseafloor sedimentary metagenomes.</title>
        <authorList>
            <person name="Kawai M."/>
            <person name="Futagami T."/>
            <person name="Toyoda A."/>
            <person name="Takaki Y."/>
            <person name="Nishi S."/>
            <person name="Hori S."/>
            <person name="Arai W."/>
            <person name="Tsubouchi T."/>
            <person name="Morono Y."/>
            <person name="Uchiyama I."/>
            <person name="Ito T."/>
            <person name="Fujiyama A."/>
            <person name="Inagaki F."/>
            <person name="Takami H."/>
        </authorList>
    </citation>
    <scope>NUCLEOTIDE SEQUENCE</scope>
    <source>
        <strain evidence="1">Expedition CK06-06</strain>
    </source>
</reference>